<name>A0ABV6JVK1_9PROT</name>
<dbReference type="RefSeq" id="WP_377045508.1">
    <property type="nucleotide sequence ID" value="NZ_JBHLUN010000010.1"/>
</dbReference>
<evidence type="ECO:0000313" key="3">
    <source>
        <dbReference type="Proteomes" id="UP001589865"/>
    </source>
</evidence>
<feature type="chain" id="PRO_5047420098" evidence="1">
    <location>
        <begin position="27"/>
        <end position="134"/>
    </location>
</feature>
<reference evidence="2 3" key="1">
    <citation type="submission" date="2024-09" db="EMBL/GenBank/DDBJ databases">
        <authorList>
            <person name="Sun Q."/>
            <person name="Mori K."/>
        </authorList>
    </citation>
    <scope>NUCLEOTIDE SEQUENCE [LARGE SCALE GENOMIC DNA]</scope>
    <source>
        <strain evidence="2 3">TBRC 5777</strain>
    </source>
</reference>
<accession>A0ABV6JVK1</accession>
<protein>
    <submittedName>
        <fullName evidence="2">Uncharacterized protein</fullName>
    </submittedName>
</protein>
<organism evidence="2 3">
    <name type="scientific">Roseomonas elaeocarpi</name>
    <dbReference type="NCBI Taxonomy" id="907779"/>
    <lineage>
        <taxon>Bacteria</taxon>
        <taxon>Pseudomonadati</taxon>
        <taxon>Pseudomonadota</taxon>
        <taxon>Alphaproteobacteria</taxon>
        <taxon>Acetobacterales</taxon>
        <taxon>Roseomonadaceae</taxon>
        <taxon>Roseomonas</taxon>
    </lineage>
</organism>
<dbReference type="Proteomes" id="UP001589865">
    <property type="component" value="Unassembled WGS sequence"/>
</dbReference>
<proteinExistence type="predicted"/>
<sequence>MSRLAPARRSLLGGLALLANPIPAVASTSSDVALLTACSRWIKCQDEHDRIDEPFWKMPGDWEYPADVLKQLDALSEERDGLRERIIAMRPLTVEGCRAWAQVALRDMVLHLDGTVPENADHYIAWALCRALVG</sequence>
<keyword evidence="3" id="KW-1185">Reference proteome</keyword>
<keyword evidence="1" id="KW-0732">Signal</keyword>
<evidence type="ECO:0000256" key="1">
    <source>
        <dbReference type="SAM" id="SignalP"/>
    </source>
</evidence>
<dbReference type="EMBL" id="JBHLUN010000010">
    <property type="protein sequence ID" value="MFC0409764.1"/>
    <property type="molecule type" value="Genomic_DNA"/>
</dbReference>
<evidence type="ECO:0000313" key="2">
    <source>
        <dbReference type="EMBL" id="MFC0409764.1"/>
    </source>
</evidence>
<gene>
    <name evidence="2" type="ORF">ACFFGY_16040</name>
</gene>
<comment type="caution">
    <text evidence="2">The sequence shown here is derived from an EMBL/GenBank/DDBJ whole genome shotgun (WGS) entry which is preliminary data.</text>
</comment>
<feature type="signal peptide" evidence="1">
    <location>
        <begin position="1"/>
        <end position="26"/>
    </location>
</feature>